<dbReference type="SMART" id="SM00112">
    <property type="entry name" value="CA"/>
    <property type="match status" value="12"/>
</dbReference>
<feature type="domain" description="Cadherin" evidence="14">
    <location>
        <begin position="502"/>
        <end position="611"/>
    </location>
</feature>
<dbReference type="PROSITE" id="PS00232">
    <property type="entry name" value="CADHERIN_1"/>
    <property type="match status" value="5"/>
</dbReference>
<evidence type="ECO:0000256" key="1">
    <source>
        <dbReference type="ARBA" id="ARBA00003436"/>
    </source>
</evidence>
<keyword evidence="4 13" id="KW-0812">Transmembrane</keyword>
<proteinExistence type="predicted"/>
<evidence type="ECO:0000256" key="10">
    <source>
        <dbReference type="ARBA" id="ARBA00023136"/>
    </source>
</evidence>
<evidence type="ECO:0000256" key="9">
    <source>
        <dbReference type="ARBA" id="ARBA00022989"/>
    </source>
</evidence>
<feature type="domain" description="Cadherin" evidence="14">
    <location>
        <begin position="1109"/>
        <end position="1217"/>
    </location>
</feature>
<dbReference type="GO" id="GO:0005886">
    <property type="term" value="C:plasma membrane"/>
    <property type="evidence" value="ECO:0007669"/>
    <property type="project" value="UniProtKB-SubCell"/>
</dbReference>
<evidence type="ECO:0000256" key="11">
    <source>
        <dbReference type="ARBA" id="ARBA00023180"/>
    </source>
</evidence>
<evidence type="ECO:0000256" key="13">
    <source>
        <dbReference type="SAM" id="Phobius"/>
    </source>
</evidence>
<evidence type="ECO:0000256" key="3">
    <source>
        <dbReference type="ARBA" id="ARBA00022475"/>
    </source>
</evidence>
<feature type="domain" description="Cadherin" evidence="14">
    <location>
        <begin position="397"/>
        <end position="501"/>
    </location>
</feature>
<keyword evidence="3" id="KW-1003">Cell membrane</keyword>
<organism evidence="15 16">
    <name type="scientific">Pleurodeles waltl</name>
    <name type="common">Iberian ribbed newt</name>
    <dbReference type="NCBI Taxonomy" id="8319"/>
    <lineage>
        <taxon>Eukaryota</taxon>
        <taxon>Metazoa</taxon>
        <taxon>Chordata</taxon>
        <taxon>Craniata</taxon>
        <taxon>Vertebrata</taxon>
        <taxon>Euteleostomi</taxon>
        <taxon>Amphibia</taxon>
        <taxon>Batrachia</taxon>
        <taxon>Caudata</taxon>
        <taxon>Salamandroidea</taxon>
        <taxon>Salamandridae</taxon>
        <taxon>Pleurodelinae</taxon>
        <taxon>Pleurodeles</taxon>
    </lineage>
</organism>
<dbReference type="PROSITE" id="PS50268">
    <property type="entry name" value="CADHERIN_2"/>
    <property type="match status" value="12"/>
</dbReference>
<dbReference type="InterPro" id="IPR002126">
    <property type="entry name" value="Cadherin-like_dom"/>
</dbReference>
<dbReference type="PANTHER" id="PTHR24028">
    <property type="entry name" value="CADHERIN-87A"/>
    <property type="match status" value="1"/>
</dbReference>
<feature type="transmembrane region" description="Helical" evidence="13">
    <location>
        <begin position="737"/>
        <end position="762"/>
    </location>
</feature>
<feature type="domain" description="Cadherin" evidence="14">
    <location>
        <begin position="1218"/>
        <end position="1321"/>
    </location>
</feature>
<feature type="domain" description="Cadherin" evidence="14">
    <location>
        <begin position="628"/>
        <end position="732"/>
    </location>
</feature>
<dbReference type="GO" id="GO:0005509">
    <property type="term" value="F:calcium ion binding"/>
    <property type="evidence" value="ECO:0007669"/>
    <property type="project" value="UniProtKB-UniRule"/>
</dbReference>
<reference evidence="15" key="1">
    <citation type="journal article" date="2022" name="bioRxiv">
        <title>Sequencing and chromosome-scale assembly of the giantPleurodeles waltlgenome.</title>
        <authorList>
            <person name="Brown T."/>
            <person name="Elewa A."/>
            <person name="Iarovenko S."/>
            <person name="Subramanian E."/>
            <person name="Araus A.J."/>
            <person name="Petzold A."/>
            <person name="Susuki M."/>
            <person name="Suzuki K.-i.T."/>
            <person name="Hayashi T."/>
            <person name="Toyoda A."/>
            <person name="Oliveira C."/>
            <person name="Osipova E."/>
            <person name="Leigh N.D."/>
            <person name="Simon A."/>
            <person name="Yun M.H."/>
        </authorList>
    </citation>
    <scope>NUCLEOTIDE SEQUENCE</scope>
    <source>
        <strain evidence="15">20211129_DDA</strain>
        <tissue evidence="15">Liver</tissue>
    </source>
</reference>
<dbReference type="GO" id="GO:0007156">
    <property type="term" value="P:homophilic cell adhesion via plasma membrane adhesion molecules"/>
    <property type="evidence" value="ECO:0007669"/>
    <property type="project" value="InterPro"/>
</dbReference>
<dbReference type="InterPro" id="IPR032455">
    <property type="entry name" value="Cadherin_C"/>
</dbReference>
<dbReference type="Proteomes" id="UP001066276">
    <property type="component" value="Chromosome 7"/>
</dbReference>
<dbReference type="InterPro" id="IPR050174">
    <property type="entry name" value="Protocadherin/Cadherin-CA"/>
</dbReference>
<keyword evidence="6" id="KW-0677">Repeat</keyword>
<dbReference type="SUPFAM" id="SSF49313">
    <property type="entry name" value="Cadherin-like"/>
    <property type="match status" value="12"/>
</dbReference>
<dbReference type="FunFam" id="2.60.40.60:FF:000001">
    <property type="entry name" value="Protocadherin alpha 2"/>
    <property type="match status" value="2"/>
</dbReference>
<protein>
    <recommendedName>
        <fullName evidence="14">Cadherin domain-containing protein</fullName>
    </recommendedName>
</protein>
<dbReference type="Pfam" id="PF16492">
    <property type="entry name" value="Cadherin_C_2"/>
    <property type="match status" value="2"/>
</dbReference>
<keyword evidence="16" id="KW-1185">Reference proteome</keyword>
<keyword evidence="11" id="KW-0325">Glycoprotein</keyword>
<evidence type="ECO:0000256" key="12">
    <source>
        <dbReference type="PROSITE-ProRule" id="PRU00043"/>
    </source>
</evidence>
<keyword evidence="5" id="KW-0732">Signal</keyword>
<feature type="transmembrane region" description="Helical" evidence="13">
    <location>
        <begin position="59"/>
        <end position="81"/>
    </location>
</feature>
<dbReference type="InterPro" id="IPR015919">
    <property type="entry name" value="Cadherin-like_sf"/>
</dbReference>
<dbReference type="InterPro" id="IPR013164">
    <property type="entry name" value="Cadherin_N"/>
</dbReference>
<feature type="transmembrane region" description="Helical" evidence="13">
    <location>
        <begin position="989"/>
        <end position="1008"/>
    </location>
</feature>
<evidence type="ECO:0000256" key="2">
    <source>
        <dbReference type="ARBA" id="ARBA00004251"/>
    </source>
</evidence>
<gene>
    <name evidence="15" type="ORF">NDU88_006465</name>
</gene>
<feature type="domain" description="Cadherin" evidence="14">
    <location>
        <begin position="1033"/>
        <end position="1108"/>
    </location>
</feature>
<evidence type="ECO:0000313" key="16">
    <source>
        <dbReference type="Proteomes" id="UP001066276"/>
    </source>
</evidence>
<dbReference type="InterPro" id="IPR020894">
    <property type="entry name" value="Cadherin_CS"/>
</dbReference>
<accession>A0AAV7PQR9</accession>
<evidence type="ECO:0000259" key="14">
    <source>
        <dbReference type="PROSITE" id="PS50268"/>
    </source>
</evidence>
<evidence type="ECO:0000256" key="6">
    <source>
        <dbReference type="ARBA" id="ARBA00022737"/>
    </source>
</evidence>
<keyword evidence="8" id="KW-0130">Cell adhesion</keyword>
<feature type="domain" description="Cadherin" evidence="14">
    <location>
        <begin position="1427"/>
        <end position="1536"/>
    </location>
</feature>
<dbReference type="CDD" id="cd11304">
    <property type="entry name" value="Cadherin_repeat"/>
    <property type="match status" value="11"/>
</dbReference>
<keyword evidence="7 12" id="KW-0106">Calcium</keyword>
<dbReference type="FunFam" id="2.60.40.60:FF:000129">
    <property type="entry name" value="protocadherin alpha-C2 isoform X1"/>
    <property type="match status" value="2"/>
</dbReference>
<evidence type="ECO:0000256" key="5">
    <source>
        <dbReference type="ARBA" id="ARBA00022729"/>
    </source>
</evidence>
<dbReference type="PANTHER" id="PTHR24028:SF234">
    <property type="entry name" value="PROTOCADHERIN GAMMA-A3"/>
    <property type="match status" value="1"/>
</dbReference>
<comment type="subcellular location">
    <subcellularLocation>
        <location evidence="2">Cell membrane</location>
        <topology evidence="2">Single-pass type I membrane protein</topology>
    </subcellularLocation>
</comment>
<dbReference type="PRINTS" id="PR00205">
    <property type="entry name" value="CADHERIN"/>
</dbReference>
<evidence type="ECO:0000313" key="15">
    <source>
        <dbReference type="EMBL" id="KAJ1128083.1"/>
    </source>
</evidence>
<evidence type="ECO:0000256" key="8">
    <source>
        <dbReference type="ARBA" id="ARBA00022889"/>
    </source>
</evidence>
<feature type="domain" description="Cadherin" evidence="14">
    <location>
        <begin position="292"/>
        <end position="396"/>
    </location>
</feature>
<feature type="transmembrane region" description="Helical" evidence="13">
    <location>
        <begin position="1662"/>
        <end position="1687"/>
    </location>
</feature>
<dbReference type="EMBL" id="JANPWB010000011">
    <property type="protein sequence ID" value="KAJ1128083.1"/>
    <property type="molecule type" value="Genomic_DNA"/>
</dbReference>
<comment type="function">
    <text evidence="1">Potential calcium-dependent cell-adhesion protein. May be involved in the establishment and maintenance of specific neuronal connections in the brain.</text>
</comment>
<feature type="domain" description="Cadherin" evidence="14">
    <location>
        <begin position="123"/>
        <end position="182"/>
    </location>
</feature>
<evidence type="ECO:0000256" key="4">
    <source>
        <dbReference type="ARBA" id="ARBA00022692"/>
    </source>
</evidence>
<name>A0AAV7PQR9_PLEWA</name>
<feature type="domain" description="Cadherin" evidence="14">
    <location>
        <begin position="1322"/>
        <end position="1426"/>
    </location>
</feature>
<dbReference type="FunFam" id="2.60.40.60:FF:000002">
    <property type="entry name" value="Protocadherin alpha 2"/>
    <property type="match status" value="2"/>
</dbReference>
<sequence length="1817" mass="200869">MVRTWTRSYFGAHTDRSCSSVAQTPRSGYSGAQTPRCGYSEARTPRRCYSEAQTSRRCYAGVILLLLVSLMTVCGAASGQLRYSIPEEMRKGSFVGNVALDLGMDSKELSGGARIVPRGRKQYFIFDTKNGHLCINERIDREATCGHVAPCLLNVEIISANILKVYTVEVEIQDVNDNAPTFITDQISLQVIESSAPGARFILPEAQDADVGNNSLQVYQLSDNTLFSLDIKIKPDGVKYAELVLETSLDREEQEFHHLTLTAKDGGVPARKGTLQIGVTVLDANDNAPMFDKSVYKVSVLENVQKGTVVATIRATDRDHGSHSEITYSFSSIKEITLQKFKLDEKSGEIAVNGELDFEEYEFYEFEVQASDAGSLSSRCKVMIEILNVNDNNPEILVTSLTKQISENSPPGTVIALLEVYDRDSGEHGKVTCFLPPHLPFELKKSIGIYYSLVTDGFLDREQVEQYNITITATDSGSPPLSKTKTIKLQVLDENDNAPVFQKASYSAYIVENILPGTFLFTARATDLDWENNAKVRYSITNGHDGELPLSSYVSINSESGVIYALRTFDFEEFRNFQIQVRAQDGGSPALESNVTVMFFIVDQNDNTPEILYPSAATDGSSGVEMSPRNSETGYLITKVVAVDADSGQNAWLSFQLLSSTDQGLFSVGLHTGEIRTARPIMEKDALKQFLLVLVKDNGQTPLSSSVTVTIVLADSLTEVLHDVRTLSAPTDIESNLTLYLVTAVAVVSFLFLFLIILLLAIRLHHWRKFQIDESPKVIFNALPASQFVGNDGVKAFLQTYSQDVFLAGDSGNSQLKIPISSHSDTLTENQNCETGGTALIEDFLNIGKEDHPFIQCRCSLTSKVKADKNHVICKELRRLRGTLWKLSEQLSTCRPQRRRSPRFIQNRSLTLEIDAYNATDPSAGMDQASRRCIFRTPPPLSCYSVPPVRRRCYSMTKTPNRCYSGAQTSRRCYSGAQTSRHCYSGAPLLLLVTLLTACGAASGQLRYSIPEEMRKGSFVGNVALDLGMDTKELSEGGARIVSRGRKQYFNLNVNKGQLYVNERIDRENVCGRVAECLLNIEIISASTMNVYTVEIEIQDINDNSPTFIDEQISLQVVESTVPGARFELPDARDADTGIFAVQKYLLSDNKHFTLNVKLKDDGTKYAELVLNKSLDREKQDVHQLILTALDGGEPVRSGTVQIRVTVTDANDNAPVFNQSVYKVTVLETAPKGTVVATVRATDIDQGSNSEVTYSFNNIMDEALQTFTLNYKTGEISLTENLDFEESGTYEFEVRGSDGSLSSRCKVLIEVINVNDNAPEILTSSLLKQISENSPLGTVIANLEIFDRDLGEYGRVNCFLPPHLPFRLHKSFGSYYSLVTDGILDREQVSQYNITITATDSGAPPLSTTETINLQITDENDNTPLFEQMLHSAYIMENIPQGTSIFAAKAKDLDWGKNAKISYSLAEGHIRSIPLSSYVSINSESGVIYALQSFDFEILREFQIQVKAEDGGSPPLMSNITVTFFIQDQNDNLPEILYPSTPTDGSSGVEMVPRSSEPGYLVTKVIAVDADSGQNSWLSYQLLRSTDQGLFTVGLHTGEIRTARPIMEKDAIKQFLVVLVKDNGQTPFSSSVTVTILLADSMPELLYDISNASAPADTESNLTLYLVIAVAVVSFLFLFLIIFVLAIRLHHWRESQLSDTSGANFSSLPASQFVGIDGVRAFLQTYSHDVCLTMDAGRNEEFKFPFSNDSNAVSGNQICEKDGGVLIEDFLNIDKGDQSFDKVCVFLFFMNCFQMKVFHTLSDRACEALLSHCNTKC</sequence>
<comment type="caution">
    <text evidence="15">The sequence shown here is derived from an EMBL/GenBank/DDBJ whole genome shotgun (WGS) entry which is preliminary data.</text>
</comment>
<dbReference type="FunFam" id="2.60.40.60:FF:000004">
    <property type="entry name" value="Protocadherin 1 gamma 2"/>
    <property type="match status" value="2"/>
</dbReference>
<feature type="domain" description="Cadherin" evidence="14">
    <location>
        <begin position="183"/>
        <end position="291"/>
    </location>
</feature>
<dbReference type="Gene3D" id="2.60.40.60">
    <property type="entry name" value="Cadherins"/>
    <property type="match status" value="12"/>
</dbReference>
<dbReference type="FunFam" id="2.60.40.60:FF:000018">
    <property type="entry name" value="Protocadherin gamma c3"/>
    <property type="match status" value="2"/>
</dbReference>
<dbReference type="FunFam" id="2.60.40.60:FF:000006">
    <property type="entry name" value="Protocadherin alpha 2"/>
    <property type="match status" value="2"/>
</dbReference>
<evidence type="ECO:0000256" key="7">
    <source>
        <dbReference type="ARBA" id="ARBA00022837"/>
    </source>
</evidence>
<keyword evidence="10 13" id="KW-0472">Membrane</keyword>
<dbReference type="Pfam" id="PF08266">
    <property type="entry name" value="Cadherin_2"/>
    <property type="match status" value="2"/>
</dbReference>
<keyword evidence="9 13" id="KW-1133">Transmembrane helix</keyword>
<feature type="domain" description="Cadherin" evidence="14">
    <location>
        <begin position="1552"/>
        <end position="1657"/>
    </location>
</feature>
<dbReference type="Pfam" id="PF00028">
    <property type="entry name" value="Cadherin"/>
    <property type="match status" value="10"/>
</dbReference>